<evidence type="ECO:0000313" key="2">
    <source>
        <dbReference type="Proteomes" id="UP000316093"/>
    </source>
</evidence>
<dbReference type="InterPro" id="IPR018642">
    <property type="entry name" value="DUF2066"/>
</dbReference>
<accession>A0A4Y5Z291</accession>
<dbReference type="AlphaFoldDB" id="A0A4Y5Z291"/>
<dbReference type="Proteomes" id="UP000316093">
    <property type="component" value="Chromosome"/>
</dbReference>
<keyword evidence="2" id="KW-1185">Reference proteome</keyword>
<gene>
    <name evidence="1" type="ORF">FIV34_04665</name>
</gene>
<reference evidence="1 2" key="1">
    <citation type="submission" date="2019-06" db="EMBL/GenBank/DDBJ databases">
        <title>A complete genome sequence for Luteibacter pinisoli MAH-14.</title>
        <authorList>
            <person name="Baltrus D.A."/>
        </authorList>
    </citation>
    <scope>NUCLEOTIDE SEQUENCE [LARGE SCALE GENOMIC DNA]</scope>
    <source>
        <strain evidence="1 2">MAH-14</strain>
    </source>
</reference>
<evidence type="ECO:0000313" key="1">
    <source>
        <dbReference type="EMBL" id="QDE38543.1"/>
    </source>
</evidence>
<dbReference type="OrthoDB" id="5944130at2"/>
<protein>
    <submittedName>
        <fullName evidence="1">DUF2066 domain-containing protein</fullName>
    </submittedName>
</protein>
<name>A0A4Y5Z291_9GAMM</name>
<dbReference type="EMBL" id="CP041046">
    <property type="protein sequence ID" value="QDE38543.1"/>
    <property type="molecule type" value="Genomic_DNA"/>
</dbReference>
<dbReference type="Pfam" id="PF09839">
    <property type="entry name" value="DUF2066"/>
    <property type="match status" value="1"/>
</dbReference>
<sequence length="364" mass="37071">MIAASRPPGPVVHALWMDAMPRFGQTSRLPSSDAMTMRAARPLAFLMLLLLAAIGPALAQTAMYTVSVPVADTSAAVRDQAFANGLTQVLARATNGADPRAKAGYADAMKQPGGLVQQYQYQRTGGANGAPLALEITFDPGAIRRVLAVGDAAAAAPKPPVLVIAHDPAGKALGMQDLAPLAQMADARGYQIVTPKADTPVDAKALAAGDTSAVAGAARQYNTATVLVGTVRDDGTEWTLVNAGRVASWQDSGEARAALLSNAANAMADKLDRSYTAAAGGSTSGKVWVAGLHSAVDYAGLLATFQNDPTVKTIVPVGATADGVLFSVNASAPLARLVAGYATGGHVLATDAHAGADLAVRWVP</sequence>
<organism evidence="1 2">
    <name type="scientific">Luteibacter pinisoli</name>
    <dbReference type="NCBI Taxonomy" id="2589080"/>
    <lineage>
        <taxon>Bacteria</taxon>
        <taxon>Pseudomonadati</taxon>
        <taxon>Pseudomonadota</taxon>
        <taxon>Gammaproteobacteria</taxon>
        <taxon>Lysobacterales</taxon>
        <taxon>Rhodanobacteraceae</taxon>
        <taxon>Luteibacter</taxon>
    </lineage>
</organism>
<proteinExistence type="predicted"/>
<dbReference type="KEGG" id="lpy:FIV34_04665"/>